<dbReference type="GO" id="GO:0006813">
    <property type="term" value="P:potassium ion transport"/>
    <property type="evidence" value="ECO:0007669"/>
    <property type="project" value="UniProtKB-KW"/>
</dbReference>
<proteinExistence type="inferred from homology"/>
<feature type="transmembrane region" description="Helical" evidence="8">
    <location>
        <begin position="546"/>
        <end position="566"/>
    </location>
</feature>
<protein>
    <submittedName>
        <fullName evidence="10">Sodium/hydrogen exchanger</fullName>
    </submittedName>
</protein>
<keyword evidence="11" id="KW-1185">Reference proteome</keyword>
<evidence type="ECO:0000256" key="8">
    <source>
        <dbReference type="SAM" id="Phobius"/>
    </source>
</evidence>
<dbReference type="GO" id="GO:1902600">
    <property type="term" value="P:proton transmembrane transport"/>
    <property type="evidence" value="ECO:0007669"/>
    <property type="project" value="InterPro"/>
</dbReference>
<evidence type="ECO:0000256" key="5">
    <source>
        <dbReference type="ARBA" id="ARBA00022692"/>
    </source>
</evidence>
<dbReference type="Pfam" id="PF02080">
    <property type="entry name" value="TrkA_C"/>
    <property type="match status" value="1"/>
</dbReference>
<dbReference type="RefSeq" id="WP_007413603.1">
    <property type="nucleotide sequence ID" value="NZ_ABOX02000005.1"/>
</dbReference>
<dbReference type="SUPFAM" id="SSF116726">
    <property type="entry name" value="TrkA C-terminal domain-like"/>
    <property type="match status" value="1"/>
</dbReference>
<evidence type="ECO:0000313" key="10">
    <source>
        <dbReference type="EMBL" id="EEF62251.1"/>
    </source>
</evidence>
<feature type="transmembrane region" description="Helical" evidence="8">
    <location>
        <begin position="121"/>
        <end position="140"/>
    </location>
</feature>
<comment type="similarity">
    <text evidence="2">Belongs to the monovalent cation:proton antiporter 2 (CPA2) transporter (TC 2.A.37) family.</text>
</comment>
<evidence type="ECO:0000256" key="1">
    <source>
        <dbReference type="ARBA" id="ARBA00004141"/>
    </source>
</evidence>
<feature type="transmembrane region" description="Helical" evidence="8">
    <location>
        <begin position="6"/>
        <end position="26"/>
    </location>
</feature>
<feature type="transmembrane region" description="Helical" evidence="8">
    <location>
        <begin position="88"/>
        <end position="109"/>
    </location>
</feature>
<dbReference type="Gene3D" id="1.20.1530.20">
    <property type="match status" value="1"/>
</dbReference>
<keyword evidence="6 8" id="KW-1133">Transmembrane helix</keyword>
<dbReference type="GO" id="GO:0016020">
    <property type="term" value="C:membrane"/>
    <property type="evidence" value="ECO:0007669"/>
    <property type="project" value="UniProtKB-SubCell"/>
</dbReference>
<comment type="subcellular location">
    <subcellularLocation>
        <location evidence="1">Membrane</location>
        <topology evidence="1">Multi-pass membrane protein</topology>
    </subcellularLocation>
</comment>
<dbReference type="InterPro" id="IPR036721">
    <property type="entry name" value="RCK_C_sf"/>
</dbReference>
<keyword evidence="4" id="KW-0633">Potassium transport</keyword>
<dbReference type="InterPro" id="IPR038770">
    <property type="entry name" value="Na+/solute_symporter_sf"/>
</dbReference>
<dbReference type="PANTHER" id="PTHR42751">
    <property type="entry name" value="SODIUM/HYDROGEN EXCHANGER FAMILY/TRKA DOMAIN PROTEIN"/>
    <property type="match status" value="1"/>
</dbReference>
<dbReference type="Gene3D" id="3.30.70.1450">
    <property type="entry name" value="Regulator of K+ conductance, C-terminal domain"/>
    <property type="match status" value="1"/>
</dbReference>
<feature type="transmembrane region" description="Helical" evidence="8">
    <location>
        <begin position="300"/>
        <end position="322"/>
    </location>
</feature>
<feature type="transmembrane region" description="Helical" evidence="8">
    <location>
        <begin position="222"/>
        <end position="239"/>
    </location>
</feature>
<accession>B9XCQ5</accession>
<dbReference type="AlphaFoldDB" id="B9XCQ5"/>
<feature type="transmembrane region" description="Helical" evidence="8">
    <location>
        <begin position="275"/>
        <end position="294"/>
    </location>
</feature>
<dbReference type="PANTHER" id="PTHR42751:SF3">
    <property type="entry name" value="SODIUM_GLUTAMATE SYMPORTER"/>
    <property type="match status" value="1"/>
</dbReference>
<gene>
    <name evidence="10" type="ORF">Cflav_PD4886</name>
</gene>
<feature type="transmembrane region" description="Helical" evidence="8">
    <location>
        <begin position="194"/>
        <end position="215"/>
    </location>
</feature>
<feature type="transmembrane region" description="Helical" evidence="8">
    <location>
        <begin position="469"/>
        <end position="486"/>
    </location>
</feature>
<dbReference type="Proteomes" id="UP000003688">
    <property type="component" value="Unassembled WGS sequence"/>
</dbReference>
<evidence type="ECO:0000256" key="2">
    <source>
        <dbReference type="ARBA" id="ARBA00005551"/>
    </source>
</evidence>
<feature type="transmembrane region" description="Helical" evidence="8">
    <location>
        <begin position="427"/>
        <end position="449"/>
    </location>
</feature>
<dbReference type="OrthoDB" id="9781411at2"/>
<feature type="domain" description="RCK C-terminal" evidence="9">
    <location>
        <begin position="589"/>
        <end position="676"/>
    </location>
</feature>
<dbReference type="PROSITE" id="PS51202">
    <property type="entry name" value="RCK_C"/>
    <property type="match status" value="1"/>
</dbReference>
<keyword evidence="5 8" id="KW-0812">Transmembrane</keyword>
<sequence>MGSHAVIFLQDLAVVMLVAGVVTVIFHRLKQPVVLGYIIAGVIIGPHTPPFPLIRDEETIKTLSELGVIFLMFSLGLEFSLRKLKQVGATAFIAASSEILLMGWAGYEIGRLFGWNNMDSLFLGAMLSISSTTIIIKALNDLGKSKERFAELIFGILIVEDIMAIVMIALLSGIAMSGSLKLAEVVSTVERLGIFLVVVLIVGLLALPRLIGYVARFRSNEVLLITILGLCFGVCLLAVKLGYSVALGAFIIGAVIAEARELKKIEHLMEPIRDMFSAIFFVSIGLLIEPGLLVEYALPIVVITVAVVVGKILSCSFGTFLAGNDTRTSLRVGMGLAQIGEFSFIIASLGLTLGVTSKFLYPIAVTVSAITTLFTPYLIKGADGVVTLIDRFAPPSIIGYLAVYTRWVGQLGNSSSKATSGKLIRRWFWQIGLNLALISAIFIADAYLARRQPEWLPKRARGDAELKSILWLAAVLCSLPLLIATFRKLQALGLLIAELSVKRATAGDRTDSIRAVISQIIPLAGVVGLGFFVVALSSTLLPPIEVLGALLLIVALVTVFLWRSFIKLYSKAQIALQETFAQPPVPRQDQAAPSRQGILAHAELLTVVIEPGSGAAGKRIDQLKLRTHTGANLVAVERNREAIVNPGPDHEIVAGDQVLLLGNREQLEAAEKMLRTKS</sequence>
<feature type="transmembrane region" description="Helical" evidence="8">
    <location>
        <begin position="152"/>
        <end position="174"/>
    </location>
</feature>
<dbReference type="InterPro" id="IPR006153">
    <property type="entry name" value="Cation/H_exchanger_TM"/>
</dbReference>
<feature type="transmembrane region" description="Helical" evidence="8">
    <location>
        <begin position="63"/>
        <end position="81"/>
    </location>
</feature>
<dbReference type="GO" id="GO:0008324">
    <property type="term" value="F:monoatomic cation transmembrane transporter activity"/>
    <property type="evidence" value="ECO:0007669"/>
    <property type="project" value="InterPro"/>
</dbReference>
<evidence type="ECO:0000256" key="3">
    <source>
        <dbReference type="ARBA" id="ARBA00022448"/>
    </source>
</evidence>
<evidence type="ECO:0000256" key="6">
    <source>
        <dbReference type="ARBA" id="ARBA00022989"/>
    </source>
</evidence>
<keyword evidence="4" id="KW-0630">Potassium</keyword>
<dbReference type="STRING" id="320771.Cflav_PD4886"/>
<evidence type="ECO:0000256" key="4">
    <source>
        <dbReference type="ARBA" id="ARBA00022538"/>
    </source>
</evidence>
<dbReference type="GO" id="GO:0015297">
    <property type="term" value="F:antiporter activity"/>
    <property type="evidence" value="ECO:0007669"/>
    <property type="project" value="InterPro"/>
</dbReference>
<reference evidence="10 11" key="1">
    <citation type="journal article" date="2011" name="J. Bacteriol.">
        <title>Genome sequence of 'Pedosphaera parvula' Ellin514, an aerobic Verrucomicrobial isolate from pasture soil.</title>
        <authorList>
            <person name="Kant R."/>
            <person name="van Passel M.W."/>
            <person name="Sangwan P."/>
            <person name="Palva A."/>
            <person name="Lucas S."/>
            <person name="Copeland A."/>
            <person name="Lapidus A."/>
            <person name="Glavina Del Rio T."/>
            <person name="Dalin E."/>
            <person name="Tice H."/>
            <person name="Bruce D."/>
            <person name="Goodwin L."/>
            <person name="Pitluck S."/>
            <person name="Chertkov O."/>
            <person name="Larimer F.W."/>
            <person name="Land M.L."/>
            <person name="Hauser L."/>
            <person name="Brettin T.S."/>
            <person name="Detter J.C."/>
            <person name="Han S."/>
            <person name="de Vos W.M."/>
            <person name="Janssen P.H."/>
            <person name="Smidt H."/>
        </authorList>
    </citation>
    <scope>NUCLEOTIDE SEQUENCE [LARGE SCALE GENOMIC DNA]</scope>
    <source>
        <strain evidence="10 11">Ellin514</strain>
    </source>
</reference>
<dbReference type="InterPro" id="IPR006037">
    <property type="entry name" value="RCK_C"/>
</dbReference>
<keyword evidence="3" id="KW-0813">Transport</keyword>
<comment type="caution">
    <text evidence="10">The sequence shown here is derived from an EMBL/GenBank/DDBJ whole genome shotgun (WGS) entry which is preliminary data.</text>
</comment>
<evidence type="ECO:0000313" key="11">
    <source>
        <dbReference type="Proteomes" id="UP000003688"/>
    </source>
</evidence>
<keyword evidence="7 8" id="KW-0472">Membrane</keyword>
<feature type="transmembrane region" description="Helical" evidence="8">
    <location>
        <begin position="33"/>
        <end position="51"/>
    </location>
</feature>
<evidence type="ECO:0000259" key="9">
    <source>
        <dbReference type="PROSITE" id="PS51202"/>
    </source>
</evidence>
<organism evidence="10 11">
    <name type="scientific">Pedosphaera parvula (strain Ellin514)</name>
    <dbReference type="NCBI Taxonomy" id="320771"/>
    <lineage>
        <taxon>Bacteria</taxon>
        <taxon>Pseudomonadati</taxon>
        <taxon>Verrucomicrobiota</taxon>
        <taxon>Pedosphaerae</taxon>
        <taxon>Pedosphaerales</taxon>
        <taxon>Pedosphaeraceae</taxon>
        <taxon>Pedosphaera</taxon>
    </lineage>
</organism>
<dbReference type="EMBL" id="ABOX02000005">
    <property type="protein sequence ID" value="EEF62251.1"/>
    <property type="molecule type" value="Genomic_DNA"/>
</dbReference>
<keyword evidence="4" id="KW-0406">Ion transport</keyword>
<dbReference type="Pfam" id="PF00999">
    <property type="entry name" value="Na_H_Exchanger"/>
    <property type="match status" value="1"/>
</dbReference>
<feature type="transmembrane region" description="Helical" evidence="8">
    <location>
        <begin position="520"/>
        <end position="540"/>
    </location>
</feature>
<evidence type="ECO:0000256" key="7">
    <source>
        <dbReference type="ARBA" id="ARBA00023136"/>
    </source>
</evidence>
<name>B9XCQ5_PEDPL</name>